<dbReference type="SUPFAM" id="SSF52833">
    <property type="entry name" value="Thioredoxin-like"/>
    <property type="match status" value="1"/>
</dbReference>
<gene>
    <name evidence="1" type="ORF">AZK02_09610</name>
</gene>
<dbReference type="Proteomes" id="UP000318940">
    <property type="component" value="Unassembled WGS sequence"/>
</dbReference>
<organism evidence="1 2">
    <name type="scientific">Streptococcus pneumoniae</name>
    <dbReference type="NCBI Taxonomy" id="1313"/>
    <lineage>
        <taxon>Bacteria</taxon>
        <taxon>Bacillati</taxon>
        <taxon>Bacillota</taxon>
        <taxon>Bacilli</taxon>
        <taxon>Lactobacillales</taxon>
        <taxon>Streptococcaceae</taxon>
        <taxon>Streptococcus</taxon>
    </lineage>
</organism>
<dbReference type="InterPro" id="IPR036249">
    <property type="entry name" value="Thioredoxin-like_sf"/>
</dbReference>
<reference evidence="1 2" key="1">
    <citation type="submission" date="2019-07" db="EMBL/GenBank/DDBJ databases">
        <authorList>
            <person name="Mohale T."/>
        </authorList>
    </citation>
    <scope>NUCLEOTIDE SEQUENCE [LARGE SCALE GENOMIC DNA]</scope>
    <source>
        <strain evidence="1 2">NTPn 189</strain>
    </source>
</reference>
<evidence type="ECO:0000313" key="2">
    <source>
        <dbReference type="Proteomes" id="UP000318940"/>
    </source>
</evidence>
<evidence type="ECO:0000313" key="1">
    <source>
        <dbReference type="EMBL" id="TVW25762.1"/>
    </source>
</evidence>
<dbReference type="InterPro" id="IPR046698">
    <property type="entry name" value="PedC-like"/>
</dbReference>
<dbReference type="EMBL" id="VMVH01000099">
    <property type="protein sequence ID" value="TVW25762.1"/>
    <property type="molecule type" value="Genomic_DNA"/>
</dbReference>
<dbReference type="GO" id="GO:0016853">
    <property type="term" value="F:isomerase activity"/>
    <property type="evidence" value="ECO:0007669"/>
    <property type="project" value="UniProtKB-KW"/>
</dbReference>
<name>A0A5C8RMF3_STREE</name>
<keyword evidence="1" id="KW-0413">Isomerase</keyword>
<dbReference type="Pfam" id="PF20207">
    <property type="entry name" value="DUF6568"/>
    <property type="match status" value="1"/>
</dbReference>
<protein>
    <submittedName>
        <fullName evidence="1">Thiol-disulfide isomerase</fullName>
    </submittedName>
</protein>
<proteinExistence type="predicted"/>
<comment type="caution">
    <text evidence="1">The sequence shown here is derived from an EMBL/GenBank/DDBJ whole genome shotgun (WGS) entry which is preliminary data.</text>
</comment>
<dbReference type="AlphaFoldDB" id="A0A5C8RMF3"/>
<sequence length="146" mass="16726">MMNSKKVLILLSLLLIIIVTFTAYLTALSQTDYQIAVNRLQKISIEAVEQKIQHQESFYLYTGRESCPYCQEFAPKLAKAVDKTETTVYYLDSENIDKTSWNNFKTTVGFKTIPNLTYFTNGTVYDILPKASQASVEVIESFIRKE</sequence>
<accession>A0A5C8RMF3</accession>
<dbReference type="Gene3D" id="3.40.30.10">
    <property type="entry name" value="Glutaredoxin"/>
    <property type="match status" value="1"/>
</dbReference>